<evidence type="ECO:0000256" key="1">
    <source>
        <dbReference type="ARBA" id="ARBA00004167"/>
    </source>
</evidence>
<dbReference type="InterPro" id="IPR051482">
    <property type="entry name" value="Cholesterol_transport"/>
</dbReference>
<comment type="subcellular location">
    <subcellularLocation>
        <location evidence="1">Membrane</location>
        <topology evidence="1">Single-pass membrane protein</topology>
    </subcellularLocation>
</comment>
<dbReference type="Proteomes" id="UP001448207">
    <property type="component" value="Unassembled WGS sequence"/>
</dbReference>
<dbReference type="SMART" id="SM00568">
    <property type="entry name" value="GRAM"/>
    <property type="match status" value="1"/>
</dbReference>
<evidence type="ECO:0000259" key="7">
    <source>
        <dbReference type="PROSITE" id="PS51778"/>
    </source>
</evidence>
<comment type="similarity">
    <text evidence="2">Belongs to the YSP2 family.</text>
</comment>
<dbReference type="InterPro" id="IPR011993">
    <property type="entry name" value="PH-like_dom_sf"/>
</dbReference>
<dbReference type="Pfam" id="PF16016">
    <property type="entry name" value="VASt"/>
    <property type="match status" value="1"/>
</dbReference>
<feature type="region of interest" description="Disordered" evidence="6">
    <location>
        <begin position="1"/>
        <end position="99"/>
    </location>
</feature>
<keyword evidence="3" id="KW-0812">Transmembrane</keyword>
<evidence type="ECO:0000256" key="6">
    <source>
        <dbReference type="SAM" id="MobiDB-lite"/>
    </source>
</evidence>
<dbReference type="PANTHER" id="PTHR23319">
    <property type="entry name" value="GRAM DOMAIN CONTAINING 1B, ISOFORM E"/>
    <property type="match status" value="1"/>
</dbReference>
<dbReference type="EMBL" id="JBCLYO010000010">
    <property type="protein sequence ID" value="KAL0085665.1"/>
    <property type="molecule type" value="Genomic_DNA"/>
</dbReference>
<gene>
    <name evidence="8" type="ORF">J3Q64DRAFT_1640308</name>
</gene>
<dbReference type="Pfam" id="PF02893">
    <property type="entry name" value="GRAM"/>
    <property type="match status" value="1"/>
</dbReference>
<evidence type="ECO:0000256" key="5">
    <source>
        <dbReference type="ARBA" id="ARBA00023136"/>
    </source>
</evidence>
<evidence type="ECO:0000256" key="2">
    <source>
        <dbReference type="ARBA" id="ARBA00006582"/>
    </source>
</evidence>
<dbReference type="CDD" id="cd13220">
    <property type="entry name" value="PH-GRAM_GRAMDC"/>
    <property type="match status" value="1"/>
</dbReference>
<sequence>MTDTDLLHTLLPSRDRSSSSPANPNERPEIHKKPSYTSLQDRLTVHDVRTPDTPTTTKKHHRNSLSGSFRLRKHISSENLEDGDKRRSLPPASNSTTHLDTHVLDTVPATETLLGGCSPASEKANRDFHTLFRSVPSTDRLVDIYKCAIHKDILNQGHLYVSEHHVCFKSNIFGWVTTLVLAFTEITAIEKRMTARIIPNGLTISTVGADHVFASLLFRDETYELLIKLWKLHQSPAEVARSLVSEKATSATSFLYNLLPPSTPLPGPLRNPTTTATPLPHTCTCTTKRDPYPMVALDHTFAGTVETMYRILFDSDFMKNYLEKKENQKDVKMGQWIHGRRDNVYKLSSGVQCSSSNQILHRHMPTHVAVATSTRTPQASVGSIFVIKSRTCIRQVDPLQVHVKVTFKTKFIPSGLVSCKYYFTSHLTCCC</sequence>
<dbReference type="InterPro" id="IPR031968">
    <property type="entry name" value="VASt"/>
</dbReference>
<dbReference type="PANTHER" id="PTHR23319:SF4">
    <property type="entry name" value="GRAM DOMAIN CONTAINING 1B, ISOFORM E"/>
    <property type="match status" value="1"/>
</dbReference>
<dbReference type="Gene3D" id="2.30.29.30">
    <property type="entry name" value="Pleckstrin-homology domain (PH domain)/Phosphotyrosine-binding domain (PTB)"/>
    <property type="match status" value="1"/>
</dbReference>
<evidence type="ECO:0000256" key="3">
    <source>
        <dbReference type="ARBA" id="ARBA00022692"/>
    </source>
</evidence>
<evidence type="ECO:0000256" key="4">
    <source>
        <dbReference type="ARBA" id="ARBA00022989"/>
    </source>
</evidence>
<dbReference type="PROSITE" id="PS51778">
    <property type="entry name" value="VAST"/>
    <property type="match status" value="1"/>
</dbReference>
<keyword evidence="4" id="KW-1133">Transmembrane helix</keyword>
<organism evidence="8 9">
    <name type="scientific">Phycomyces blakesleeanus</name>
    <dbReference type="NCBI Taxonomy" id="4837"/>
    <lineage>
        <taxon>Eukaryota</taxon>
        <taxon>Fungi</taxon>
        <taxon>Fungi incertae sedis</taxon>
        <taxon>Mucoromycota</taxon>
        <taxon>Mucoromycotina</taxon>
        <taxon>Mucoromycetes</taxon>
        <taxon>Mucorales</taxon>
        <taxon>Phycomycetaceae</taxon>
        <taxon>Phycomyces</taxon>
    </lineage>
</organism>
<evidence type="ECO:0000313" key="8">
    <source>
        <dbReference type="EMBL" id="KAL0085665.1"/>
    </source>
</evidence>
<keyword evidence="5" id="KW-0472">Membrane</keyword>
<proteinExistence type="inferred from homology"/>
<reference evidence="8 9" key="1">
    <citation type="submission" date="2024-04" db="EMBL/GenBank/DDBJ databases">
        <title>Symmetric and asymmetric DNA N6-adenine methylation regulates different biological responses in Mucorales.</title>
        <authorList>
            <consortium name="Lawrence Berkeley National Laboratory"/>
            <person name="Lax C."/>
            <person name="Mondo S.J."/>
            <person name="Osorio-Concepcion M."/>
            <person name="Muszewska A."/>
            <person name="Corrochano-Luque M."/>
            <person name="Gutierrez G."/>
            <person name="Riley R."/>
            <person name="Lipzen A."/>
            <person name="Guo J."/>
            <person name="Hundley H."/>
            <person name="Amirebrahimi M."/>
            <person name="Ng V."/>
            <person name="Lorenzo-Gutierrez D."/>
            <person name="Binder U."/>
            <person name="Yang J."/>
            <person name="Song Y."/>
            <person name="Canovas D."/>
            <person name="Navarro E."/>
            <person name="Freitag M."/>
            <person name="Gabaldon T."/>
            <person name="Grigoriev I.V."/>
            <person name="Corrochano L.M."/>
            <person name="Nicolas F.E."/>
            <person name="Garre V."/>
        </authorList>
    </citation>
    <scope>NUCLEOTIDE SEQUENCE [LARGE SCALE GENOMIC DNA]</scope>
    <source>
        <strain evidence="8 9">L51</strain>
    </source>
</reference>
<protein>
    <submittedName>
        <fullName evidence="8">GRAM domain-containing protein</fullName>
    </submittedName>
</protein>
<dbReference type="InterPro" id="IPR004182">
    <property type="entry name" value="GRAM"/>
</dbReference>
<evidence type="ECO:0000313" key="9">
    <source>
        <dbReference type="Proteomes" id="UP001448207"/>
    </source>
</evidence>
<keyword evidence="9" id="KW-1185">Reference proteome</keyword>
<accession>A0ABR3AZ21</accession>
<feature type="domain" description="VASt" evidence="7">
    <location>
        <begin position="292"/>
        <end position="431"/>
    </location>
</feature>
<comment type="caution">
    <text evidence="8">The sequence shown here is derived from an EMBL/GenBank/DDBJ whole genome shotgun (WGS) entry which is preliminary data.</text>
</comment>
<name>A0ABR3AZ21_PHYBL</name>